<dbReference type="PANTHER" id="PTHR31793:SF24">
    <property type="entry name" value="LONG-CHAIN ACYL-COA THIOESTERASE FADM"/>
    <property type="match status" value="1"/>
</dbReference>
<reference evidence="1 4" key="3">
    <citation type="submission" date="2018-07" db="EMBL/GenBank/DDBJ databases">
        <title>Complete Genome and Methylome Analysis of Deinococcus wulumuqiensis NEB 479.</title>
        <authorList>
            <person name="Fomenkov A."/>
            <person name="Luyten Y."/>
            <person name="Vincze T."/>
            <person name="Anton B.P."/>
            <person name="Clark T."/>
            <person name="Roberts R.J."/>
            <person name="Morgan R.D."/>
        </authorList>
    </citation>
    <scope>NUCLEOTIDE SEQUENCE [LARGE SCALE GENOMIC DNA]</scope>
    <source>
        <strain evidence="1 4">NEB 479</strain>
    </source>
</reference>
<dbReference type="EMBL" id="CP031158">
    <property type="protein sequence ID" value="AXG99290.1"/>
    <property type="molecule type" value="Genomic_DNA"/>
</dbReference>
<dbReference type="Gene3D" id="3.10.129.10">
    <property type="entry name" value="Hotdog Thioesterase"/>
    <property type="match status" value="1"/>
</dbReference>
<dbReference type="InterPro" id="IPR050563">
    <property type="entry name" value="4-hydroxybenzoyl-CoA_TE"/>
</dbReference>
<dbReference type="InterPro" id="IPR029069">
    <property type="entry name" value="HotDog_dom_sf"/>
</dbReference>
<dbReference type="Pfam" id="PF13279">
    <property type="entry name" value="4HBT_2"/>
    <property type="match status" value="1"/>
</dbReference>
<reference evidence="2" key="2">
    <citation type="journal article" date="2014" name="Int. J. Syst. Evol. Microbiol.">
        <title>Complete genome sequence of Corynebacterium casei LMG S-19264T (=DSM 44701T), isolated from a smear-ripened cheese.</title>
        <authorList>
            <consortium name="US DOE Joint Genome Institute (JGI-PGF)"/>
            <person name="Walter F."/>
            <person name="Albersmeier A."/>
            <person name="Kalinowski J."/>
            <person name="Ruckert C."/>
        </authorList>
    </citation>
    <scope>NUCLEOTIDE SEQUENCE</scope>
    <source>
        <strain evidence="2">CGMCC 1.8885</strain>
    </source>
</reference>
<dbReference type="Proteomes" id="UP000652720">
    <property type="component" value="Unassembled WGS sequence"/>
</dbReference>
<accession>A0A345IHW8</accession>
<dbReference type="SUPFAM" id="SSF54637">
    <property type="entry name" value="Thioesterase/thiol ester dehydrase-isomerase"/>
    <property type="match status" value="1"/>
</dbReference>
<dbReference type="STRING" id="1288484.GCA_000348665_03049"/>
<dbReference type="Proteomes" id="UP000253744">
    <property type="component" value="Chromosome"/>
</dbReference>
<sequence>MTVSPRPRPEEVYEALDWGRSLRHRIQMRYADLDTMGHLNNAVYVQYFETARVLVWEDLKIPPHLDRSVIARQEIDYRHEVRWGQEVWVETLIERLGHTSWTTVCRMVADGQPCAYSRTVQVRVGEGALRPQPLEPELRERFSRLLVDSPQNPPA</sequence>
<name>A0A345IHW8_9DEIO</name>
<dbReference type="AlphaFoldDB" id="A0A345IHW8"/>
<dbReference type="GeneID" id="59166246"/>
<dbReference type="PANTHER" id="PTHR31793">
    <property type="entry name" value="4-HYDROXYBENZOYL-COA THIOESTERASE FAMILY MEMBER"/>
    <property type="match status" value="1"/>
</dbReference>
<evidence type="ECO:0000313" key="2">
    <source>
        <dbReference type="EMBL" id="GGI92750.1"/>
    </source>
</evidence>
<reference evidence="3" key="5">
    <citation type="submission" date="2024-05" db="EMBL/GenBank/DDBJ databases">
        <authorList>
            <person name="Sun Q."/>
            <person name="Zhou Y."/>
        </authorList>
    </citation>
    <scope>NUCLEOTIDE SEQUENCE</scope>
    <source>
        <strain evidence="3">CGMCC 1.8884</strain>
        <strain evidence="2">CGMCC 1.8885</strain>
    </source>
</reference>
<evidence type="ECO:0000313" key="4">
    <source>
        <dbReference type="Proteomes" id="UP000253744"/>
    </source>
</evidence>
<dbReference type="EMBL" id="BMLZ01000054">
    <property type="protein sequence ID" value="GGP31160.1"/>
    <property type="molecule type" value="Genomic_DNA"/>
</dbReference>
<gene>
    <name evidence="1" type="ORF">DVJ83_09205</name>
    <name evidence="3" type="ORF">GCM10008021_28110</name>
    <name evidence="2" type="ORF">GCM10010914_29050</name>
</gene>
<organism evidence="1 4">
    <name type="scientific">Deinococcus wulumuqiensis</name>
    <dbReference type="NCBI Taxonomy" id="980427"/>
    <lineage>
        <taxon>Bacteria</taxon>
        <taxon>Thermotogati</taxon>
        <taxon>Deinococcota</taxon>
        <taxon>Deinococci</taxon>
        <taxon>Deinococcales</taxon>
        <taxon>Deinococcaceae</taxon>
        <taxon>Deinococcus</taxon>
    </lineage>
</organism>
<dbReference type="EMBL" id="BMMA01000046">
    <property type="protein sequence ID" value="GGI92750.1"/>
    <property type="molecule type" value="Genomic_DNA"/>
</dbReference>
<dbReference type="GO" id="GO:0047617">
    <property type="term" value="F:fatty acyl-CoA hydrolase activity"/>
    <property type="evidence" value="ECO:0007669"/>
    <property type="project" value="TreeGrafter"/>
</dbReference>
<evidence type="ECO:0000313" key="5">
    <source>
        <dbReference type="Proteomes" id="UP000630135"/>
    </source>
</evidence>
<proteinExistence type="predicted"/>
<dbReference type="Proteomes" id="UP000630135">
    <property type="component" value="Unassembled WGS sequence"/>
</dbReference>
<keyword evidence="5" id="KW-1185">Reference proteome</keyword>
<reference evidence="5" key="4">
    <citation type="journal article" date="2019" name="Int. J. Syst. Evol. Microbiol.">
        <title>The Global Catalogue of Microorganisms (GCM) 10K type strain sequencing project: providing services to taxonomists for standard genome sequencing and annotation.</title>
        <authorList>
            <consortium name="The Broad Institute Genomics Platform"/>
            <consortium name="The Broad Institute Genome Sequencing Center for Infectious Disease"/>
            <person name="Wu L."/>
            <person name="Ma J."/>
        </authorList>
    </citation>
    <scope>NUCLEOTIDE SEQUENCE [LARGE SCALE GENOMIC DNA]</scope>
    <source>
        <strain evidence="5">CGMCC 1.8884</strain>
    </source>
</reference>
<evidence type="ECO:0000313" key="3">
    <source>
        <dbReference type="EMBL" id="GGP31160.1"/>
    </source>
</evidence>
<reference evidence="3" key="1">
    <citation type="journal article" date="2014" name="Int. J. Syst. Evol. Microbiol.">
        <title>Complete genome of a new Firmicutes species belonging to the dominant human colonic microbiota ('Ruminococcus bicirculans') reveals two chromosomes and a selective capacity to utilize plant glucans.</title>
        <authorList>
            <consortium name="NISC Comparative Sequencing Program"/>
            <person name="Wegmann U."/>
            <person name="Louis P."/>
            <person name="Goesmann A."/>
            <person name="Henrissat B."/>
            <person name="Duncan S.H."/>
            <person name="Flint H.J."/>
        </authorList>
    </citation>
    <scope>NUCLEOTIDE SEQUENCE</scope>
    <source>
        <strain evidence="3">CGMCC 1.8884</strain>
    </source>
</reference>
<dbReference type="RefSeq" id="WP_017871918.1">
    <property type="nucleotide sequence ID" value="NZ_BMLZ01000054.1"/>
</dbReference>
<evidence type="ECO:0000313" key="1">
    <source>
        <dbReference type="EMBL" id="AXG99290.1"/>
    </source>
</evidence>
<protein>
    <submittedName>
        <fullName evidence="1 2">Thioesterase</fullName>
    </submittedName>
</protein>
<dbReference type="KEGG" id="dwu:DVJ83_09205"/>
<dbReference type="CDD" id="cd00586">
    <property type="entry name" value="4HBT"/>
    <property type="match status" value="1"/>
</dbReference>